<reference evidence="3 4" key="1">
    <citation type="submission" date="2024-01" db="EMBL/GenBank/DDBJ databases">
        <title>The complete chloroplast genome sequence of Lithospermum erythrorhizon: insights into the phylogenetic relationship among Boraginaceae species and the maternal lineages of purple gromwells.</title>
        <authorList>
            <person name="Okada T."/>
            <person name="Watanabe K."/>
        </authorList>
    </citation>
    <scope>NUCLEOTIDE SEQUENCE [LARGE SCALE GENOMIC DNA]</scope>
</reference>
<feature type="domain" description="Protein kinase" evidence="2">
    <location>
        <begin position="1"/>
        <end position="130"/>
    </location>
</feature>
<sequence length="174" mass="19256">MFVCRGYMAPEYALWGHLTFKADVYSFGVVALEIVAGMSNMNYKSAENFVCLIDKALVLQQADEILELVDPKLGSNYNVEEATRIIKVALLCTNPSPALRPTMSSVVSMFEGKISIQENVNQSLYEDPLFKSVREKHARLIANNYSTTTRSILHSSSSSFPYDGSSTSGKSTHI</sequence>
<dbReference type="InterPro" id="IPR001245">
    <property type="entry name" value="Ser-Thr/Tyr_kinase_cat_dom"/>
</dbReference>
<gene>
    <name evidence="3" type="ORF">LIER_42309</name>
</gene>
<dbReference type="InterPro" id="IPR051824">
    <property type="entry name" value="LRR_Rcpt-Like_S/T_Kinase"/>
</dbReference>
<dbReference type="EMBL" id="BAABME010028866">
    <property type="protein sequence ID" value="GAA0182666.1"/>
    <property type="molecule type" value="Genomic_DNA"/>
</dbReference>
<dbReference type="PANTHER" id="PTHR48006">
    <property type="entry name" value="LEUCINE-RICH REPEAT-CONTAINING PROTEIN DDB_G0281931-RELATED"/>
    <property type="match status" value="1"/>
</dbReference>
<accession>A0AAV3RR87</accession>
<proteinExistence type="predicted"/>
<dbReference type="Proteomes" id="UP001454036">
    <property type="component" value="Unassembled WGS sequence"/>
</dbReference>
<keyword evidence="4" id="KW-1185">Reference proteome</keyword>
<dbReference type="PANTHER" id="PTHR48006:SF66">
    <property type="entry name" value="PROTEIN KINASE DOMAIN-CONTAINING PROTEIN"/>
    <property type="match status" value="1"/>
</dbReference>
<dbReference type="AlphaFoldDB" id="A0AAV3RR87"/>
<dbReference type="GO" id="GO:0016020">
    <property type="term" value="C:membrane"/>
    <property type="evidence" value="ECO:0007669"/>
    <property type="project" value="UniProtKB-SubCell"/>
</dbReference>
<comment type="subcellular location">
    <subcellularLocation>
        <location evidence="1">Membrane</location>
        <topology evidence="1">Single-pass type I membrane protein</topology>
    </subcellularLocation>
</comment>
<name>A0AAV3RR87_LITER</name>
<evidence type="ECO:0000313" key="3">
    <source>
        <dbReference type="EMBL" id="GAA0182666.1"/>
    </source>
</evidence>
<dbReference type="SUPFAM" id="SSF56112">
    <property type="entry name" value="Protein kinase-like (PK-like)"/>
    <property type="match status" value="1"/>
</dbReference>
<protein>
    <recommendedName>
        <fullName evidence="2">Protein kinase domain-containing protein</fullName>
    </recommendedName>
</protein>
<dbReference type="GO" id="GO:0004672">
    <property type="term" value="F:protein kinase activity"/>
    <property type="evidence" value="ECO:0007669"/>
    <property type="project" value="InterPro"/>
</dbReference>
<dbReference type="GO" id="GO:0005524">
    <property type="term" value="F:ATP binding"/>
    <property type="evidence" value="ECO:0007669"/>
    <property type="project" value="InterPro"/>
</dbReference>
<dbReference type="Gene3D" id="1.10.510.10">
    <property type="entry name" value="Transferase(Phosphotransferase) domain 1"/>
    <property type="match status" value="1"/>
</dbReference>
<evidence type="ECO:0000259" key="2">
    <source>
        <dbReference type="PROSITE" id="PS50011"/>
    </source>
</evidence>
<dbReference type="InterPro" id="IPR000719">
    <property type="entry name" value="Prot_kinase_dom"/>
</dbReference>
<evidence type="ECO:0000313" key="4">
    <source>
        <dbReference type="Proteomes" id="UP001454036"/>
    </source>
</evidence>
<evidence type="ECO:0000256" key="1">
    <source>
        <dbReference type="ARBA" id="ARBA00004479"/>
    </source>
</evidence>
<dbReference type="InterPro" id="IPR011009">
    <property type="entry name" value="Kinase-like_dom_sf"/>
</dbReference>
<dbReference type="Pfam" id="PF07714">
    <property type="entry name" value="PK_Tyr_Ser-Thr"/>
    <property type="match status" value="1"/>
</dbReference>
<organism evidence="3 4">
    <name type="scientific">Lithospermum erythrorhizon</name>
    <name type="common">Purple gromwell</name>
    <name type="synonym">Lithospermum officinale var. erythrorhizon</name>
    <dbReference type="NCBI Taxonomy" id="34254"/>
    <lineage>
        <taxon>Eukaryota</taxon>
        <taxon>Viridiplantae</taxon>
        <taxon>Streptophyta</taxon>
        <taxon>Embryophyta</taxon>
        <taxon>Tracheophyta</taxon>
        <taxon>Spermatophyta</taxon>
        <taxon>Magnoliopsida</taxon>
        <taxon>eudicotyledons</taxon>
        <taxon>Gunneridae</taxon>
        <taxon>Pentapetalae</taxon>
        <taxon>asterids</taxon>
        <taxon>lamiids</taxon>
        <taxon>Boraginales</taxon>
        <taxon>Boraginaceae</taxon>
        <taxon>Boraginoideae</taxon>
        <taxon>Lithospermeae</taxon>
        <taxon>Lithospermum</taxon>
    </lineage>
</organism>
<dbReference type="PROSITE" id="PS50011">
    <property type="entry name" value="PROTEIN_KINASE_DOM"/>
    <property type="match status" value="1"/>
</dbReference>
<comment type="caution">
    <text evidence="3">The sequence shown here is derived from an EMBL/GenBank/DDBJ whole genome shotgun (WGS) entry which is preliminary data.</text>
</comment>